<protein>
    <submittedName>
        <fullName evidence="1">Uncharacterized protein</fullName>
    </submittedName>
</protein>
<gene>
    <name evidence="1" type="ORF">KSF_109080</name>
</gene>
<dbReference type="RefSeq" id="WP_220211434.1">
    <property type="nucleotide sequence ID" value="NZ_BNJK01000003.1"/>
</dbReference>
<accession>A0A8J3J211</accession>
<dbReference type="EMBL" id="BNJK01000003">
    <property type="protein sequence ID" value="GHP00861.1"/>
    <property type="molecule type" value="Genomic_DNA"/>
</dbReference>
<evidence type="ECO:0000313" key="2">
    <source>
        <dbReference type="Proteomes" id="UP000597444"/>
    </source>
</evidence>
<comment type="caution">
    <text evidence="1">The sequence shown here is derived from an EMBL/GenBank/DDBJ whole genome shotgun (WGS) entry which is preliminary data.</text>
</comment>
<keyword evidence="2" id="KW-1185">Reference proteome</keyword>
<organism evidence="1 2">
    <name type="scientific">Reticulibacter mediterranei</name>
    <dbReference type="NCBI Taxonomy" id="2778369"/>
    <lineage>
        <taxon>Bacteria</taxon>
        <taxon>Bacillati</taxon>
        <taxon>Chloroflexota</taxon>
        <taxon>Ktedonobacteria</taxon>
        <taxon>Ktedonobacterales</taxon>
        <taxon>Reticulibacteraceae</taxon>
        <taxon>Reticulibacter</taxon>
    </lineage>
</organism>
<dbReference type="Proteomes" id="UP000597444">
    <property type="component" value="Unassembled WGS sequence"/>
</dbReference>
<reference evidence="1" key="1">
    <citation type="submission" date="2020-10" db="EMBL/GenBank/DDBJ databases">
        <title>Taxonomic study of unclassified bacteria belonging to the class Ktedonobacteria.</title>
        <authorList>
            <person name="Yabe S."/>
            <person name="Wang C.M."/>
            <person name="Zheng Y."/>
            <person name="Sakai Y."/>
            <person name="Cavaletti L."/>
            <person name="Monciardini P."/>
            <person name="Donadio S."/>
        </authorList>
    </citation>
    <scope>NUCLEOTIDE SEQUENCE</scope>
    <source>
        <strain evidence="1">ID150040</strain>
    </source>
</reference>
<evidence type="ECO:0000313" key="1">
    <source>
        <dbReference type="EMBL" id="GHP00861.1"/>
    </source>
</evidence>
<sequence>MPPVTLADLKREAKTLGITMCIRDGFVDLSSQQTCLYYRSPQKVNDPQALCGAWQWLQRYQGTLQWFEQICAHLPGGRVRQIVAFLVLMLFFSGNDGINRE</sequence>
<dbReference type="AlphaFoldDB" id="A0A8J3J211"/>
<proteinExistence type="predicted"/>
<name>A0A8J3J211_9CHLR</name>